<evidence type="ECO:0000256" key="6">
    <source>
        <dbReference type="ARBA" id="ARBA00022750"/>
    </source>
</evidence>
<keyword evidence="8" id="KW-1133">Transmembrane helix</keyword>
<organism evidence="14 15">
    <name type="scientific">Capsicum baccatum</name>
    <name type="common">Peruvian pepper</name>
    <dbReference type="NCBI Taxonomy" id="33114"/>
    <lineage>
        <taxon>Eukaryota</taxon>
        <taxon>Viridiplantae</taxon>
        <taxon>Streptophyta</taxon>
        <taxon>Embryophyta</taxon>
        <taxon>Tracheophyta</taxon>
        <taxon>Spermatophyta</taxon>
        <taxon>Magnoliopsida</taxon>
        <taxon>eudicotyledons</taxon>
        <taxon>Gunneridae</taxon>
        <taxon>Pentapetalae</taxon>
        <taxon>asterids</taxon>
        <taxon>lamiids</taxon>
        <taxon>Solanales</taxon>
        <taxon>Solanaceae</taxon>
        <taxon>Solanoideae</taxon>
        <taxon>Capsiceae</taxon>
        <taxon>Capsicum</taxon>
    </lineage>
</organism>
<evidence type="ECO:0000256" key="2">
    <source>
        <dbReference type="ARBA" id="ARBA00007447"/>
    </source>
</evidence>
<dbReference type="InterPro" id="IPR033121">
    <property type="entry name" value="PEPTIDASE_A1"/>
</dbReference>
<keyword evidence="7" id="KW-0378">Hydrolase</keyword>
<reference evidence="15" key="2">
    <citation type="journal article" date="2017" name="J. Anim. Genet.">
        <title>Multiple reference genome sequences of hot pepper reveal the massive evolution of plant disease resistance genes by retroduplication.</title>
        <authorList>
            <person name="Kim S."/>
            <person name="Park J."/>
            <person name="Yeom S.-I."/>
            <person name="Kim Y.-M."/>
            <person name="Seo E."/>
            <person name="Kim K.-T."/>
            <person name="Kim M.-S."/>
            <person name="Lee J.M."/>
            <person name="Cheong K."/>
            <person name="Shin H.-S."/>
            <person name="Kim S.-B."/>
            <person name="Han K."/>
            <person name="Lee J."/>
            <person name="Park M."/>
            <person name="Lee H.-A."/>
            <person name="Lee H.-Y."/>
            <person name="Lee Y."/>
            <person name="Oh S."/>
            <person name="Lee J.H."/>
            <person name="Choi E."/>
            <person name="Choi E."/>
            <person name="Lee S.E."/>
            <person name="Jeon J."/>
            <person name="Kim H."/>
            <person name="Choi G."/>
            <person name="Song H."/>
            <person name="Lee J."/>
            <person name="Lee S.-C."/>
            <person name="Kwon J.-K."/>
            <person name="Lee H.-Y."/>
            <person name="Koo N."/>
            <person name="Hong Y."/>
            <person name="Kim R.W."/>
            <person name="Kang W.-H."/>
            <person name="Huh J.H."/>
            <person name="Kang B.-C."/>
            <person name="Yang T.-J."/>
            <person name="Lee Y.-H."/>
            <person name="Bennetzen J.L."/>
            <person name="Choi D."/>
        </authorList>
    </citation>
    <scope>NUCLEOTIDE SEQUENCE [LARGE SCALE GENOMIC DNA]</scope>
    <source>
        <strain evidence="15">cv. PBC81</strain>
    </source>
</reference>
<dbReference type="PANTHER" id="PTHR13683">
    <property type="entry name" value="ASPARTYL PROTEASES"/>
    <property type="match status" value="1"/>
</dbReference>
<feature type="signal peptide" evidence="12">
    <location>
        <begin position="1"/>
        <end position="27"/>
    </location>
</feature>
<comment type="similarity">
    <text evidence="2">Belongs to the peptidase A1 family.</text>
</comment>
<name>A0A2G2XFT2_CAPBA</name>
<dbReference type="FunFam" id="2.40.70.10:FF:000018">
    <property type="entry name" value="Aspartic proteinase-like protein 2"/>
    <property type="match status" value="1"/>
</dbReference>
<dbReference type="Gene3D" id="2.40.70.10">
    <property type="entry name" value="Acid Proteases"/>
    <property type="match status" value="2"/>
</dbReference>
<evidence type="ECO:0000256" key="11">
    <source>
        <dbReference type="PIRSR" id="PIRSR601461-1"/>
    </source>
</evidence>
<dbReference type="Pfam" id="PF14543">
    <property type="entry name" value="TAXi_N"/>
    <property type="match status" value="1"/>
</dbReference>
<feature type="active site" evidence="11">
    <location>
        <position position="404"/>
    </location>
</feature>
<proteinExistence type="inferred from homology"/>
<evidence type="ECO:0000256" key="7">
    <source>
        <dbReference type="ARBA" id="ARBA00022801"/>
    </source>
</evidence>
<comment type="caution">
    <text evidence="14">The sequence shown here is derived from an EMBL/GenBank/DDBJ whole genome shotgun (WGS) entry which is preliminary data.</text>
</comment>
<reference evidence="14 15" key="1">
    <citation type="journal article" date="2017" name="Genome Biol.">
        <title>New reference genome sequences of hot pepper reveal the massive evolution of plant disease-resistance genes by retroduplication.</title>
        <authorList>
            <person name="Kim S."/>
            <person name="Park J."/>
            <person name="Yeom S.I."/>
            <person name="Kim Y.M."/>
            <person name="Seo E."/>
            <person name="Kim K.T."/>
            <person name="Kim M.S."/>
            <person name="Lee J.M."/>
            <person name="Cheong K."/>
            <person name="Shin H.S."/>
            <person name="Kim S.B."/>
            <person name="Han K."/>
            <person name="Lee J."/>
            <person name="Park M."/>
            <person name="Lee H.A."/>
            <person name="Lee H.Y."/>
            <person name="Lee Y."/>
            <person name="Oh S."/>
            <person name="Lee J.H."/>
            <person name="Choi E."/>
            <person name="Choi E."/>
            <person name="Lee S.E."/>
            <person name="Jeon J."/>
            <person name="Kim H."/>
            <person name="Choi G."/>
            <person name="Song H."/>
            <person name="Lee J."/>
            <person name="Lee S.C."/>
            <person name="Kwon J.K."/>
            <person name="Lee H.Y."/>
            <person name="Koo N."/>
            <person name="Hong Y."/>
            <person name="Kim R.W."/>
            <person name="Kang W.H."/>
            <person name="Huh J.H."/>
            <person name="Kang B.C."/>
            <person name="Yang T.J."/>
            <person name="Lee Y.H."/>
            <person name="Bennetzen J.L."/>
            <person name="Choi D."/>
        </authorList>
    </citation>
    <scope>NUCLEOTIDE SEQUENCE [LARGE SCALE GENOMIC DNA]</scope>
    <source>
        <strain evidence="15">cv. PBC81</strain>
    </source>
</reference>
<evidence type="ECO:0000256" key="1">
    <source>
        <dbReference type="ARBA" id="ARBA00004370"/>
    </source>
</evidence>
<keyword evidence="6" id="KW-0064">Aspartyl protease</keyword>
<evidence type="ECO:0000313" key="15">
    <source>
        <dbReference type="Proteomes" id="UP000224567"/>
    </source>
</evidence>
<dbReference type="SUPFAM" id="SSF50630">
    <property type="entry name" value="Acid proteases"/>
    <property type="match status" value="1"/>
</dbReference>
<gene>
    <name evidence="14" type="ORF">CQW23_04826</name>
</gene>
<evidence type="ECO:0000313" key="14">
    <source>
        <dbReference type="EMBL" id="PHT56340.1"/>
    </source>
</evidence>
<evidence type="ECO:0000256" key="3">
    <source>
        <dbReference type="ARBA" id="ARBA00022670"/>
    </source>
</evidence>
<feature type="chain" id="PRO_5013686577" description="Peptidase A1 domain-containing protein" evidence="12">
    <location>
        <begin position="28"/>
        <end position="731"/>
    </location>
</feature>
<dbReference type="InterPro" id="IPR032799">
    <property type="entry name" value="TAXi_C"/>
</dbReference>
<dbReference type="CDD" id="cd05476">
    <property type="entry name" value="pepsin_A_like_plant"/>
    <property type="match status" value="1"/>
</dbReference>
<evidence type="ECO:0000256" key="10">
    <source>
        <dbReference type="ARBA" id="ARBA00023180"/>
    </source>
</evidence>
<accession>A0A2G2XFT2</accession>
<evidence type="ECO:0000259" key="13">
    <source>
        <dbReference type="PROSITE" id="PS51767"/>
    </source>
</evidence>
<dbReference type="PROSITE" id="PS51767">
    <property type="entry name" value="PEPTIDASE_A1"/>
    <property type="match status" value="1"/>
</dbReference>
<keyword evidence="9" id="KW-0472">Membrane</keyword>
<dbReference type="InterPro" id="IPR021109">
    <property type="entry name" value="Peptidase_aspartic_dom_sf"/>
</dbReference>
<dbReference type="OrthoDB" id="2747330at2759"/>
<feature type="domain" description="Peptidase A1" evidence="13">
    <location>
        <begin position="386"/>
        <end position="731"/>
    </location>
</feature>
<evidence type="ECO:0000256" key="8">
    <source>
        <dbReference type="ARBA" id="ARBA00022989"/>
    </source>
</evidence>
<dbReference type="PANTHER" id="PTHR13683:SF375">
    <property type="entry name" value="PEPTIDASE A1 DOMAIN-CONTAINING PROTEIN"/>
    <property type="match status" value="1"/>
</dbReference>
<comment type="subcellular location">
    <subcellularLocation>
        <location evidence="1">Membrane</location>
    </subcellularLocation>
</comment>
<keyword evidence="5 12" id="KW-0732">Signal</keyword>
<keyword evidence="15" id="KW-1185">Reference proteome</keyword>
<dbReference type="Proteomes" id="UP000224567">
    <property type="component" value="Unassembled WGS sequence"/>
</dbReference>
<dbReference type="Pfam" id="PF14541">
    <property type="entry name" value="TAXi_C"/>
    <property type="match status" value="1"/>
</dbReference>
<keyword evidence="10" id="KW-0325">Glycoprotein</keyword>
<sequence>MAADKRTSSGPSGWKLLLLVLFPSVDMLHMSYKIVDTLVDPNDNKIDSSSKIDLSPPSVEAIVTSDSTLSCGSHEDQLVCENGDVENFGRMTKGDPLIIFVVDHASIEGTYDRISGSIGERKCILNLCPWTLHSFDPGDHLKYGDNVFWNNLNMHGMYGLPFSVFKFICYSKKSLCFPLDKQLLFLVSCHAYVDSLVGSFLEGCLGKREMRHLDMASCDWKGSLLPKDSLLPPLVVPTYDGFLGYVVNETHLREILYTIVSYVEIHSDVKYTQHDGDEEDEETLEEELPYIPVLKDFYNLLWMANGKTGYSLCYGYVEFRDKLDCVQAYFTMNDWGFIASQKTDEVEMHDLRARDQGRHGRMLQQLSGIVDFPLQGSYDPSIFGIYFTRVRLGFPPKDFYVVIDTGSDVLWVSCVPCNGCPTYSLVQNRLEFFDPSSSSTARPVLCSDKICAIGGKSCAAQNHCGYAIHYGDGSGTSGYYIADFMHFDTIPLTNSSSRIVFGCSTYRTGELLTKPDKAIDGSFGLGQLGFLVIAQLATQGVTPNVFSHCLKGSNGRGGVLVLGQAVEPNLVYTPLVPSQPHYSIILEGIALNGQTLSINPELFKTRNNRGFMVDSGTTLAYLPEEAHDIFLNAINEAVSQKVRLVVSLDLQCYITTSSVSDIFPMVSLNYAGGATMVLRGEDYLIHRYSTGGSEVWCMSFQKSLTQGCTILGEVVLKDKIIVYDLDGQRIG</sequence>
<keyword evidence="4" id="KW-0812">Transmembrane</keyword>
<protein>
    <recommendedName>
        <fullName evidence="13">Peptidase A1 domain-containing protein</fullName>
    </recommendedName>
</protein>
<dbReference type="InterPro" id="IPR001461">
    <property type="entry name" value="Aspartic_peptidase_A1"/>
</dbReference>
<dbReference type="AlphaFoldDB" id="A0A2G2XFT2"/>
<evidence type="ECO:0000256" key="9">
    <source>
        <dbReference type="ARBA" id="ARBA00023136"/>
    </source>
</evidence>
<dbReference type="GO" id="GO:0016020">
    <property type="term" value="C:membrane"/>
    <property type="evidence" value="ECO:0007669"/>
    <property type="project" value="UniProtKB-SubCell"/>
</dbReference>
<dbReference type="EMBL" id="MLFT02000002">
    <property type="protein sequence ID" value="PHT56340.1"/>
    <property type="molecule type" value="Genomic_DNA"/>
</dbReference>
<evidence type="ECO:0000256" key="12">
    <source>
        <dbReference type="SAM" id="SignalP"/>
    </source>
</evidence>
<evidence type="ECO:0000256" key="4">
    <source>
        <dbReference type="ARBA" id="ARBA00022692"/>
    </source>
</evidence>
<dbReference type="GO" id="GO:0004190">
    <property type="term" value="F:aspartic-type endopeptidase activity"/>
    <property type="evidence" value="ECO:0007669"/>
    <property type="project" value="UniProtKB-KW"/>
</dbReference>
<keyword evidence="3" id="KW-0645">Protease</keyword>
<dbReference type="InterPro" id="IPR034161">
    <property type="entry name" value="Pepsin-like_plant"/>
</dbReference>
<feature type="active site" evidence="11">
    <location>
        <position position="614"/>
    </location>
</feature>
<dbReference type="PRINTS" id="PR00792">
    <property type="entry name" value="PEPSIN"/>
</dbReference>
<dbReference type="GO" id="GO:0006508">
    <property type="term" value="P:proteolysis"/>
    <property type="evidence" value="ECO:0007669"/>
    <property type="project" value="UniProtKB-KW"/>
</dbReference>
<dbReference type="InterPro" id="IPR032861">
    <property type="entry name" value="TAXi_N"/>
</dbReference>
<evidence type="ECO:0000256" key="5">
    <source>
        <dbReference type="ARBA" id="ARBA00022729"/>
    </source>
</evidence>